<evidence type="ECO:0000256" key="17">
    <source>
        <dbReference type="SAM" id="MobiDB-lite"/>
    </source>
</evidence>
<keyword evidence="2 15" id="KW-0479">Metal-binding</keyword>
<dbReference type="InterPro" id="IPR038726">
    <property type="entry name" value="PDDEXK_AddAB-type"/>
</dbReference>
<feature type="binding site" evidence="15">
    <location>
        <position position="996"/>
    </location>
    <ligand>
        <name>Mg(2+)</name>
        <dbReference type="ChEBI" id="CHEBI:18420"/>
    </ligand>
</feature>
<feature type="compositionally biased region" description="Basic and acidic residues" evidence="17">
    <location>
        <begin position="801"/>
        <end position="810"/>
    </location>
</feature>
<feature type="region of interest" description="Disordered" evidence="17">
    <location>
        <begin position="951"/>
        <end position="977"/>
    </location>
</feature>
<dbReference type="Gene3D" id="1.10.486.10">
    <property type="entry name" value="PCRA, domain 4"/>
    <property type="match status" value="1"/>
</dbReference>
<feature type="binding site" evidence="15">
    <location>
        <position position="1146"/>
    </location>
    <ligand>
        <name>Mg(2+)</name>
        <dbReference type="ChEBI" id="CHEBI:18420"/>
    </ligand>
</feature>
<organism evidence="20 21">
    <name type="scientific">Mesosutterella porci</name>
    <dbReference type="NCBI Taxonomy" id="2915351"/>
    <lineage>
        <taxon>Bacteria</taxon>
        <taxon>Pseudomonadati</taxon>
        <taxon>Pseudomonadota</taxon>
        <taxon>Betaproteobacteria</taxon>
        <taxon>Burkholderiales</taxon>
        <taxon>Sutterellaceae</taxon>
        <taxon>Mesosutterella</taxon>
    </lineage>
</organism>
<comment type="catalytic activity">
    <reaction evidence="14 15">
        <text>ATP + H2O = ADP + phosphate + H(+)</text>
        <dbReference type="Rhea" id="RHEA:13065"/>
        <dbReference type="ChEBI" id="CHEBI:15377"/>
        <dbReference type="ChEBI" id="CHEBI:15378"/>
        <dbReference type="ChEBI" id="CHEBI:30616"/>
        <dbReference type="ChEBI" id="CHEBI:43474"/>
        <dbReference type="ChEBI" id="CHEBI:456216"/>
        <dbReference type="EC" id="5.6.2.4"/>
    </reaction>
</comment>
<dbReference type="EMBL" id="JAKNCT010000001">
    <property type="protein sequence ID" value="MCG5030115.1"/>
    <property type="molecule type" value="Genomic_DNA"/>
</dbReference>
<dbReference type="InterPro" id="IPR014017">
    <property type="entry name" value="DNA_helicase_UvrD-like_C"/>
</dbReference>
<dbReference type="PROSITE" id="PS51217">
    <property type="entry name" value="UVRD_HELICASE_CTER"/>
    <property type="match status" value="1"/>
</dbReference>
<dbReference type="SUPFAM" id="SSF52540">
    <property type="entry name" value="P-loop containing nucleoside triphosphate hydrolases"/>
    <property type="match status" value="1"/>
</dbReference>
<comment type="miscellaneous">
    <text evidence="15">In the RecBCD complex, RecB has a slow 3'-5' helicase, an exonuclease activity and loads RecA onto ssDNA, RecD has a fast 5'-3' helicase activity, while RecC stimulates the ATPase and processivity of the RecB helicase and contributes to recognition of the Chi site.</text>
</comment>
<feature type="active site" description="For nuclease activity" evidence="15">
    <location>
        <position position="1160"/>
    </location>
</feature>
<dbReference type="PANTHER" id="PTHR11070:SF23">
    <property type="entry name" value="RECBCD ENZYME SUBUNIT RECB"/>
    <property type="match status" value="1"/>
</dbReference>
<name>A0ABS9MNB6_9BURK</name>
<evidence type="ECO:0000256" key="9">
    <source>
        <dbReference type="ARBA" id="ARBA00022842"/>
    </source>
</evidence>
<feature type="compositionally biased region" description="Acidic residues" evidence="17">
    <location>
        <begin position="958"/>
        <end position="974"/>
    </location>
</feature>
<dbReference type="InterPro" id="IPR011604">
    <property type="entry name" value="PDDEXK-like_dom_sf"/>
</dbReference>
<feature type="domain" description="UvrD-like helicase C-terminal" evidence="19">
    <location>
        <begin position="384"/>
        <end position="696"/>
    </location>
</feature>
<evidence type="ECO:0000256" key="5">
    <source>
        <dbReference type="ARBA" id="ARBA00022801"/>
    </source>
</evidence>
<feature type="binding site" evidence="16">
    <location>
        <begin position="23"/>
        <end position="30"/>
    </location>
    <ligand>
        <name>ATP</name>
        <dbReference type="ChEBI" id="CHEBI:30616"/>
    </ligand>
</feature>
<evidence type="ECO:0000256" key="16">
    <source>
        <dbReference type="PROSITE-ProRule" id="PRU00560"/>
    </source>
</evidence>
<evidence type="ECO:0000256" key="11">
    <source>
        <dbReference type="ARBA" id="ARBA00023204"/>
    </source>
</evidence>
<evidence type="ECO:0000256" key="10">
    <source>
        <dbReference type="ARBA" id="ARBA00023125"/>
    </source>
</evidence>
<evidence type="ECO:0000259" key="18">
    <source>
        <dbReference type="PROSITE" id="PS51198"/>
    </source>
</evidence>
<dbReference type="InterPro" id="IPR027417">
    <property type="entry name" value="P-loop_NTPase"/>
</dbReference>
<dbReference type="RefSeq" id="WP_237977769.1">
    <property type="nucleotide sequence ID" value="NZ_JAKNCT010000001.1"/>
</dbReference>
<dbReference type="EC" id="5.6.2.4" evidence="15"/>
<dbReference type="PROSITE" id="PS51198">
    <property type="entry name" value="UVRD_HELICASE_ATP_BIND"/>
    <property type="match status" value="1"/>
</dbReference>
<keyword evidence="5 15" id="KW-0378">Hydrolase</keyword>
<evidence type="ECO:0000259" key="19">
    <source>
        <dbReference type="PROSITE" id="PS51217"/>
    </source>
</evidence>
<proteinExistence type="inferred from homology"/>
<comment type="catalytic activity">
    <reaction evidence="13 15">
        <text>Couples ATP hydrolysis with the unwinding of duplex DNA by translocating in the 3'-5' direction.</text>
        <dbReference type="EC" id="5.6.2.4"/>
    </reaction>
</comment>
<keyword evidence="7 15" id="KW-0269">Exonuclease</keyword>
<evidence type="ECO:0000256" key="2">
    <source>
        <dbReference type="ARBA" id="ARBA00022723"/>
    </source>
</evidence>
<evidence type="ECO:0000256" key="3">
    <source>
        <dbReference type="ARBA" id="ARBA00022741"/>
    </source>
</evidence>
<feature type="region of interest" description="Disordered" evidence="17">
    <location>
        <begin position="801"/>
        <end position="824"/>
    </location>
</feature>
<dbReference type="EC" id="3.1.11.5" evidence="15"/>
<evidence type="ECO:0000256" key="4">
    <source>
        <dbReference type="ARBA" id="ARBA00022763"/>
    </source>
</evidence>
<dbReference type="Pfam" id="PF12705">
    <property type="entry name" value="PDDEXK_1"/>
    <property type="match status" value="1"/>
</dbReference>
<keyword evidence="4 15" id="KW-0227">DNA damage</keyword>
<dbReference type="Pfam" id="PF00580">
    <property type="entry name" value="UvrD-helicase"/>
    <property type="match status" value="1"/>
</dbReference>
<dbReference type="InterPro" id="IPR014016">
    <property type="entry name" value="UvrD-like_ATP-bd"/>
</dbReference>
<keyword evidence="10 15" id="KW-0238">DNA-binding</keyword>
<dbReference type="PANTHER" id="PTHR11070">
    <property type="entry name" value="UVRD / RECB / PCRA DNA HELICASE FAMILY MEMBER"/>
    <property type="match status" value="1"/>
</dbReference>
<keyword evidence="1 15" id="KW-0540">Nuclease</keyword>
<dbReference type="Gene3D" id="1.10.3170.10">
    <property type="entry name" value="Recbcd, chain B, domain 2"/>
    <property type="match status" value="1"/>
</dbReference>
<dbReference type="HAMAP" id="MF_01485">
    <property type="entry name" value="RecB"/>
    <property type="match status" value="1"/>
</dbReference>
<reference evidence="20 21" key="1">
    <citation type="submission" date="2022-02" db="EMBL/GenBank/DDBJ databases">
        <title>Mesosutterella porci, a novel member of the family Sutterellaceae from pig feces.</title>
        <authorList>
            <person name="Wylensek D."/>
            <person name="Clavel T."/>
        </authorList>
    </citation>
    <scope>NUCLEOTIDE SEQUENCE [LARGE SCALE GENOMIC DNA]</scope>
    <source>
        <strain evidence="21">oilRF-744-wt-GAM-9</strain>
    </source>
</reference>
<comment type="cofactor">
    <cofactor evidence="15">
        <name>Mg(2+)</name>
        <dbReference type="ChEBI" id="CHEBI:18420"/>
    </cofactor>
    <text evidence="15">Binds 1 Mg(2+) ion per subunit.</text>
</comment>
<dbReference type="SUPFAM" id="SSF52980">
    <property type="entry name" value="Restriction endonuclease-like"/>
    <property type="match status" value="1"/>
</dbReference>
<keyword evidence="8 15" id="KW-0067">ATP-binding</keyword>
<evidence type="ECO:0000256" key="13">
    <source>
        <dbReference type="ARBA" id="ARBA00034617"/>
    </source>
</evidence>
<keyword evidence="3 15" id="KW-0547">Nucleotide-binding</keyword>
<protein>
    <recommendedName>
        <fullName evidence="15">RecBCD enzyme subunit RecB</fullName>
        <ecNumber evidence="15">3.1.11.5</ecNumber>
        <ecNumber evidence="15">5.6.2.4</ecNumber>
    </recommendedName>
    <alternativeName>
        <fullName evidence="15">DNA 3'-5' helicase subunit RecB</fullName>
    </alternativeName>
    <alternativeName>
        <fullName evidence="15">Exonuclease V subunit RecB</fullName>
        <shortName evidence="15">ExoV subunit RecB</shortName>
    </alternativeName>
    <alternativeName>
        <fullName evidence="15">Helicase/nuclease RecBCD subunit RecB</fullName>
    </alternativeName>
</protein>
<keyword evidence="21" id="KW-1185">Reference proteome</keyword>
<comment type="caution">
    <text evidence="20">The sequence shown here is derived from an EMBL/GenBank/DDBJ whole genome shotgun (WGS) entry which is preliminary data.</text>
</comment>
<keyword evidence="11 15" id="KW-0234">DNA repair</keyword>
<evidence type="ECO:0000256" key="7">
    <source>
        <dbReference type="ARBA" id="ARBA00022839"/>
    </source>
</evidence>
<dbReference type="InterPro" id="IPR004586">
    <property type="entry name" value="RecB"/>
</dbReference>
<keyword evidence="9 15" id="KW-0460">Magnesium</keyword>
<feature type="region of interest" description="Nuclease activity, interacts with RecD and RecA" evidence="15">
    <location>
        <begin position="934"/>
        <end position="1263"/>
    </location>
</feature>
<dbReference type="InterPro" id="IPR011335">
    <property type="entry name" value="Restrct_endonuc-II-like"/>
</dbReference>
<evidence type="ECO:0000313" key="21">
    <source>
        <dbReference type="Proteomes" id="UP001297600"/>
    </source>
</evidence>
<dbReference type="Gene3D" id="3.40.50.300">
    <property type="entry name" value="P-loop containing nucleotide triphosphate hydrolases"/>
    <property type="match status" value="3"/>
</dbReference>
<accession>A0ABS9MNB6</accession>
<evidence type="ECO:0000256" key="14">
    <source>
        <dbReference type="ARBA" id="ARBA00048988"/>
    </source>
</evidence>
<comment type="similarity">
    <text evidence="15">Belongs to the helicase family. UvrD subfamily.</text>
</comment>
<keyword evidence="12 15" id="KW-0413">Isomerase</keyword>
<comment type="subunit">
    <text evidence="15">Heterotrimer of RecB, RecC and RecD. All subunits contribute to DNA-binding. Interacts with RecA.</text>
</comment>
<evidence type="ECO:0000256" key="8">
    <source>
        <dbReference type="ARBA" id="ARBA00022840"/>
    </source>
</evidence>
<dbReference type="Pfam" id="PF13361">
    <property type="entry name" value="UvrD_C"/>
    <property type="match status" value="1"/>
</dbReference>
<sequence length="1263" mass="138690">MTQDSREFDCLRSRLERVNFIEASAGTGKTYTLQRLVLRLLVEKAMPLEQILIVTFTRAATAELKERLRAILTEALAVLEPDGSGGFKPSEGTLGDSSARGLLQLYEKWRGEEKIDFKAARGRITAALENFDEASVYTIHSFCQKMLLSFAFSGGTAFETTLDEDPSIMNRVVEDFKRGRLAGEALRDSPEDQQKLIGFNGRQLLDQLRQHPGSTKNLSFPDWSPGLEGTLSEFADQVPGLVREAKRREGVMSFDDILQDMLQSAQTSKAFRDSVRRQFRAVLVDEFQDTDELQYSIFKTIFLDPEDNDETAVFVGDPKQSIYRFRGAQIEVYLRARDEAARSGFAPWSLGTNYRSTPPAVDAVNVLFSTPDGASRFSKGISFPLVKSSASRLPLFRKNPESGKLEPVRAFELWTGRWEAPSDWKEGDGVERLIKADTAREYEARLIASDISSLLSSETYVGARLSDPGVSLEEARLKPGDIAVLVRNHDNSAALERELAARGIGTLHMTRDDVFLTPEARDVLAVMRAVSDPVDRAVVNAARATPICGRKLSELIESEPEAGEEKTEKEKKVEDLYLEDLKLFREASARCERYGFASAFSFLFEKFGTVGRALSSPGGDRSLTNWGQVVELLHAQYERVKSMSSLVQEFERTLDGLASKGSSSYASKPDSPVERQLRVESDASLVRIETVFGSKGLEYPVVYLAGAFSYCQGNKQDPLLLPAAEGGWEYLQSPRKGDRAEETIRGIREELVRIAYVGATRGSARVVLPLPVVYKRVKEGIYHFVSTRSVWIDLLKAGPRPEAKNPEARKKTGKGRSSASKEDGLLAAEMTQGLSDFEARLKSESSFAHDPGVRSGMAAALRKGKTGDGPRSAIVEEAAESLERCPEGEPLAAVLYPKDPLLEPAGRAVSICAKPSSSEDALAGAQAAGPLIRPWRSSSYSSIARGFELSLPGIPDEREPDEAYAEEAEGEEQAAPDLFQNPAFLAGGKDTGDAVHNLFEESIRSDLHRSEGFLESGSGFKRVFDAAKGSSLLARKVRHEAGEEPDPKKDREDAVSWVSDRIRGVFSTPLWSGDDAFRIADAPEGCAVPELPFALTVGEGVTAEGFARKILELNRKAPAEKRLPLADLEPSAARTVLRGYLEGRIDLLAQDASGLFWLVDWKTDQPGDRSARSYCASAMMDVMLEAKYGWQALFYLTALQRMISEAWGIGPEEAVGRIGGMAYVFIRGFSAAAPAAEPAAVVLRPDPRIILESGRLLGGEKAK</sequence>
<evidence type="ECO:0000256" key="6">
    <source>
        <dbReference type="ARBA" id="ARBA00022806"/>
    </source>
</evidence>
<evidence type="ECO:0000256" key="1">
    <source>
        <dbReference type="ARBA" id="ARBA00022722"/>
    </source>
</evidence>
<feature type="domain" description="UvrD-like helicase ATP-binding" evidence="18">
    <location>
        <begin position="2"/>
        <end position="357"/>
    </location>
</feature>
<feature type="region of interest" description="DNA-binding and helicase activity, interacts with RecC" evidence="15">
    <location>
        <begin position="1"/>
        <end position="903"/>
    </location>
</feature>
<comment type="domain">
    <text evidence="15">The C-terminal domain has nuclease activity and interacts with RecD. It interacts with RecA, facilitating its loading onto ssDNA.</text>
</comment>
<dbReference type="Proteomes" id="UP001297600">
    <property type="component" value="Unassembled WGS sequence"/>
</dbReference>
<evidence type="ECO:0000313" key="20">
    <source>
        <dbReference type="EMBL" id="MCG5030115.1"/>
    </source>
</evidence>
<dbReference type="InterPro" id="IPR000212">
    <property type="entry name" value="DNA_helicase_UvrD/REP"/>
</dbReference>
<comment type="domain">
    <text evidence="15">The N-terminal DNA-binding domain is a ssDNA-dependent ATPase and has ATP-dependent 3'-5' helicase function. This domain interacts with RecC.</text>
</comment>
<dbReference type="Gene3D" id="3.90.320.10">
    <property type="match status" value="1"/>
</dbReference>
<keyword evidence="6 15" id="KW-0347">Helicase</keyword>
<evidence type="ECO:0000256" key="12">
    <source>
        <dbReference type="ARBA" id="ARBA00023235"/>
    </source>
</evidence>
<comment type="function">
    <text evidence="15">A helicase/nuclease that prepares dsDNA breaks (DSB) for recombinational DNA repair. Binds to DSBs and unwinds DNA via a highly rapid and processive ATP-dependent bidirectional helicase activity. Unwinds dsDNA until it encounters a Chi (crossover hotspot instigator) sequence from the 3' direction. Cuts ssDNA a few nucleotides 3' to the Chi site. The properties and activities of the enzyme are changed at Chi. The Chi-altered holoenzyme produces a long 3'-ssDNA overhang and facilitates RecA-binding to the ssDNA for homologous DNA recombination and repair. Holoenzyme degrades any linearized DNA that is unable to undergo homologous recombination. In the holoenzyme this subunit contributes ATPase, 3'-5' helicase, exonuclease activity and loads RecA onto ssDNA.</text>
</comment>
<feature type="binding site" evidence="15">
    <location>
        <position position="1160"/>
    </location>
    <ligand>
        <name>Mg(2+)</name>
        <dbReference type="ChEBI" id="CHEBI:18420"/>
    </ligand>
</feature>
<evidence type="ECO:0000256" key="15">
    <source>
        <dbReference type="HAMAP-Rule" id="MF_01485"/>
    </source>
</evidence>
<comment type="catalytic activity">
    <reaction evidence="15">
        <text>Exonucleolytic cleavage (in the presence of ATP) in either 5'- to 3'- or 3'- to 5'-direction to yield 5'-phosphooligonucleotides.</text>
        <dbReference type="EC" id="3.1.11.5"/>
    </reaction>
</comment>
<gene>
    <name evidence="15" type="primary">recB</name>
    <name evidence="20" type="ORF">MAF45_01420</name>
</gene>